<sequence length="130" mass="15356">MLFRTTKFILFHNDTDIPIVVDSWVDGSNILQYLKIQPREKLVIHSSVGEWHLNGMLYGEDRKLWDDKGLQKYVLVGKFRSDPCAYGDYSWMEYDDNVFKCEYSKLDNYQDKRVKGLMTFSLNEALLNTK</sequence>
<organism evidence="1">
    <name type="scientific">viral metagenome</name>
    <dbReference type="NCBI Taxonomy" id="1070528"/>
    <lineage>
        <taxon>unclassified sequences</taxon>
        <taxon>metagenomes</taxon>
        <taxon>organismal metagenomes</taxon>
    </lineage>
</organism>
<evidence type="ECO:0000313" key="1">
    <source>
        <dbReference type="EMBL" id="QHS82175.1"/>
    </source>
</evidence>
<reference evidence="1" key="1">
    <citation type="journal article" date="2020" name="Nature">
        <title>Giant virus diversity and host interactions through global metagenomics.</title>
        <authorList>
            <person name="Schulz F."/>
            <person name="Roux S."/>
            <person name="Paez-Espino D."/>
            <person name="Jungbluth S."/>
            <person name="Walsh D.A."/>
            <person name="Denef V.J."/>
            <person name="McMahon K.D."/>
            <person name="Konstantinidis K.T."/>
            <person name="Eloe-Fadrosh E.A."/>
            <person name="Kyrpides N.C."/>
            <person name="Woyke T."/>
        </authorList>
    </citation>
    <scope>NUCLEOTIDE SEQUENCE</scope>
    <source>
        <strain evidence="1">GVMAG-S-1101165-79</strain>
    </source>
</reference>
<dbReference type="EMBL" id="MN740763">
    <property type="protein sequence ID" value="QHS82175.1"/>
    <property type="molecule type" value="Genomic_DNA"/>
</dbReference>
<name>A0A6C0ASD1_9ZZZZ</name>
<accession>A0A6C0ASD1</accession>
<dbReference type="AlphaFoldDB" id="A0A6C0ASD1"/>
<proteinExistence type="predicted"/>
<protein>
    <submittedName>
        <fullName evidence="1">Uncharacterized protein</fullName>
    </submittedName>
</protein>